<dbReference type="OrthoDB" id="8684708at2"/>
<evidence type="ECO:0000313" key="3">
    <source>
        <dbReference type="Proteomes" id="UP000292939"/>
    </source>
</evidence>
<dbReference type="SUPFAM" id="SSF54427">
    <property type="entry name" value="NTF2-like"/>
    <property type="match status" value="1"/>
</dbReference>
<name>A0A4P6UKC7_9BURK</name>
<dbReference type="RefSeq" id="WP_131279727.1">
    <property type="nucleotide sequence ID" value="NZ_CP031395.1"/>
</dbReference>
<dbReference type="InterPro" id="IPR037401">
    <property type="entry name" value="SnoaL-like"/>
</dbReference>
<feature type="domain" description="SnoaL-like" evidence="1">
    <location>
        <begin position="18"/>
        <end position="109"/>
    </location>
</feature>
<dbReference type="InterPro" id="IPR032710">
    <property type="entry name" value="NTF2-like_dom_sf"/>
</dbReference>
<dbReference type="Pfam" id="PF12680">
    <property type="entry name" value="SnoaL_2"/>
    <property type="match status" value="1"/>
</dbReference>
<accession>A0A4P6UKC7</accession>
<sequence>MTLSAFALPTLPAPLGLYFEISNGADDARLVDCFAADAVVRDESQTHHGPKAIQGWLREARRKYQHHVEPLSLTRDGARVTVAGKVSGNFPGSPLKLNHVFDLRDDKIQSLEIHG</sequence>
<proteinExistence type="predicted"/>
<reference evidence="2 3" key="1">
    <citation type="submission" date="2018-07" db="EMBL/GenBank/DDBJ databases">
        <title>Exploring interactions and the metabolic potential of the ultra-small soil bacteria Hylemonella gracilis.</title>
        <authorList>
            <person name="Tyc O."/>
            <person name="Kulkarni P."/>
            <person name="Gawehns F."/>
            <person name="Hundscheid M."/>
            <person name="Zweers H."/>
            <person name="Garbeva P."/>
        </authorList>
    </citation>
    <scope>NUCLEOTIDE SEQUENCE [LARGE SCALE GENOMIC DNA]</scope>
    <source>
        <strain evidence="2 3">NS1</strain>
    </source>
</reference>
<organism evidence="2 3">
    <name type="scientific">Hylemonella gracilis</name>
    <dbReference type="NCBI Taxonomy" id="80880"/>
    <lineage>
        <taxon>Bacteria</taxon>
        <taxon>Pseudomonadati</taxon>
        <taxon>Pseudomonadota</taxon>
        <taxon>Betaproteobacteria</taxon>
        <taxon>Burkholderiales</taxon>
        <taxon>Comamonadaceae</taxon>
        <taxon>Hylemonella</taxon>
    </lineage>
</organism>
<dbReference type="Gene3D" id="3.10.450.50">
    <property type="match status" value="1"/>
</dbReference>
<dbReference type="Proteomes" id="UP000292939">
    <property type="component" value="Chromosome"/>
</dbReference>
<evidence type="ECO:0000259" key="1">
    <source>
        <dbReference type="Pfam" id="PF12680"/>
    </source>
</evidence>
<protein>
    <submittedName>
        <fullName evidence="2">Nuclear transport factor 2 family protein</fullName>
    </submittedName>
</protein>
<evidence type="ECO:0000313" key="2">
    <source>
        <dbReference type="EMBL" id="QBK05036.1"/>
    </source>
</evidence>
<dbReference type="KEGG" id="hgr:DW355_09865"/>
<gene>
    <name evidence="2" type="ORF">DW355_09865</name>
</gene>
<dbReference type="AlphaFoldDB" id="A0A4P6UKC7"/>
<dbReference type="EMBL" id="CP031395">
    <property type="protein sequence ID" value="QBK05036.1"/>
    <property type="molecule type" value="Genomic_DNA"/>
</dbReference>